<dbReference type="EMBL" id="VDMD01000048">
    <property type="protein sequence ID" value="TRM57384.1"/>
    <property type="molecule type" value="Genomic_DNA"/>
</dbReference>
<feature type="binding site" evidence="1">
    <location>
        <position position="129"/>
    </location>
    <ligand>
        <name>Zn(2+)</name>
        <dbReference type="ChEBI" id="CHEBI:29105"/>
    </ligand>
</feature>
<dbReference type="GO" id="GO:0031179">
    <property type="term" value="P:peptide modification"/>
    <property type="evidence" value="ECO:0007669"/>
    <property type="project" value="InterPro"/>
</dbReference>
<comment type="caution">
    <text evidence="2">The sequence shown here is derived from an EMBL/GenBank/DDBJ whole genome shotgun (WGS) entry which is preliminary data.</text>
</comment>
<dbReference type="GO" id="GO:0005886">
    <property type="term" value="C:plasma membrane"/>
    <property type="evidence" value="ECO:0007669"/>
    <property type="project" value="TreeGrafter"/>
</dbReference>
<dbReference type="CDD" id="cd04794">
    <property type="entry name" value="euk_LANCL"/>
    <property type="match status" value="1"/>
</dbReference>
<dbReference type="PRINTS" id="PR01950">
    <property type="entry name" value="LANCSUPER"/>
</dbReference>
<dbReference type="PANTHER" id="PTHR12736">
    <property type="entry name" value="LANC-LIKE PROTEIN"/>
    <property type="match status" value="1"/>
</dbReference>
<gene>
    <name evidence="2" type="ORF">BD626DRAFT_212671</name>
</gene>
<sequence length="298" mass="32184">MWSWYGKRYLGGAHGVAGILHMLLQCPPHLLSPDACADIWATITWLLRLQDKDGNWRTKAPGQDAAFDKNELIQWCHGAPAMLMLFCRALRHPSASKYTHILPELTRAIDKAASLVYRHGLLRKGLGACHGVAGSVFALLTCARLYLHPPAAWAKGKAPAWATHTRMNSGGSVSSDRSMDTPRAITPTIAPLLTPLASRSPLIPSRTPLLPPTPLPTPAASDDLEAKGRKALSRAVHLAHLVLSPDVFAKMFVPDRPHSLYEGLAGMCCAWAAVLAALRGCGAKEGCWGMPGYDDLIL</sequence>
<keyword evidence="3" id="KW-1185">Reference proteome</keyword>
<dbReference type="InterPro" id="IPR012341">
    <property type="entry name" value="6hp_glycosidase-like_sf"/>
</dbReference>
<dbReference type="Gene3D" id="1.50.10.10">
    <property type="match status" value="2"/>
</dbReference>
<protein>
    <submittedName>
        <fullName evidence="2">Uncharacterized protein</fullName>
    </submittedName>
</protein>
<dbReference type="GO" id="GO:0005975">
    <property type="term" value="P:carbohydrate metabolic process"/>
    <property type="evidence" value="ECO:0007669"/>
    <property type="project" value="InterPro"/>
</dbReference>
<dbReference type="PANTHER" id="PTHR12736:SF7">
    <property type="entry name" value="LANC-LIKE PROTEIN 3"/>
    <property type="match status" value="1"/>
</dbReference>
<reference evidence="2 3" key="1">
    <citation type="journal article" date="2019" name="New Phytol.">
        <title>Comparative genomics reveals unique wood-decay strategies and fruiting body development in the Schizophyllaceae.</title>
        <authorList>
            <person name="Almasi E."/>
            <person name="Sahu N."/>
            <person name="Krizsan K."/>
            <person name="Balint B."/>
            <person name="Kovacs G.M."/>
            <person name="Kiss B."/>
            <person name="Cseklye J."/>
            <person name="Drula E."/>
            <person name="Henrissat B."/>
            <person name="Nagy I."/>
            <person name="Chovatia M."/>
            <person name="Adam C."/>
            <person name="LaButti K."/>
            <person name="Lipzen A."/>
            <person name="Riley R."/>
            <person name="Grigoriev I.V."/>
            <person name="Nagy L.G."/>
        </authorList>
    </citation>
    <scope>NUCLEOTIDE SEQUENCE [LARGE SCALE GENOMIC DNA]</scope>
    <source>
        <strain evidence="2 3">NL-1724</strain>
    </source>
</reference>
<name>A0A550BXW1_9AGAR</name>
<feature type="binding site" evidence="1">
    <location>
        <position position="76"/>
    </location>
    <ligand>
        <name>Zn(2+)</name>
        <dbReference type="ChEBI" id="CHEBI:29105"/>
    </ligand>
</feature>
<dbReference type="Pfam" id="PF05147">
    <property type="entry name" value="LANC_like"/>
    <property type="match status" value="1"/>
</dbReference>
<proteinExistence type="predicted"/>
<dbReference type="Proteomes" id="UP000320762">
    <property type="component" value="Unassembled WGS sequence"/>
</dbReference>
<evidence type="ECO:0000256" key="1">
    <source>
        <dbReference type="PIRSR" id="PIRSR607822-1"/>
    </source>
</evidence>
<dbReference type="GO" id="GO:0046872">
    <property type="term" value="F:metal ion binding"/>
    <property type="evidence" value="ECO:0007669"/>
    <property type="project" value="UniProtKB-KW"/>
</dbReference>
<keyword evidence="1" id="KW-0479">Metal-binding</keyword>
<dbReference type="InterPro" id="IPR007822">
    <property type="entry name" value="LANC-like"/>
</dbReference>
<feature type="binding site" evidence="1">
    <location>
        <position position="130"/>
    </location>
    <ligand>
        <name>Zn(2+)</name>
        <dbReference type="ChEBI" id="CHEBI:29105"/>
    </ligand>
</feature>
<evidence type="ECO:0000313" key="3">
    <source>
        <dbReference type="Proteomes" id="UP000320762"/>
    </source>
</evidence>
<dbReference type="AlphaFoldDB" id="A0A550BXW1"/>
<accession>A0A550BXW1</accession>
<keyword evidence="1" id="KW-0862">Zinc</keyword>
<dbReference type="SUPFAM" id="SSF158745">
    <property type="entry name" value="LanC-like"/>
    <property type="match status" value="1"/>
</dbReference>
<evidence type="ECO:0000313" key="2">
    <source>
        <dbReference type="EMBL" id="TRM57384.1"/>
    </source>
</evidence>
<organism evidence="2 3">
    <name type="scientific">Schizophyllum amplum</name>
    <dbReference type="NCBI Taxonomy" id="97359"/>
    <lineage>
        <taxon>Eukaryota</taxon>
        <taxon>Fungi</taxon>
        <taxon>Dikarya</taxon>
        <taxon>Basidiomycota</taxon>
        <taxon>Agaricomycotina</taxon>
        <taxon>Agaricomycetes</taxon>
        <taxon>Agaricomycetidae</taxon>
        <taxon>Agaricales</taxon>
        <taxon>Schizophyllaceae</taxon>
        <taxon>Schizophyllum</taxon>
    </lineage>
</organism>
<dbReference type="OrthoDB" id="10257263at2759"/>